<dbReference type="Proteomes" id="UP000694864">
    <property type="component" value="Chromosome 11"/>
</dbReference>
<accession>A0ABM0UTS4</accession>
<keyword evidence="2" id="KW-1185">Reference proteome</keyword>
<evidence type="ECO:0000313" key="3">
    <source>
        <dbReference type="RefSeq" id="XP_010446236.1"/>
    </source>
</evidence>
<proteinExistence type="predicted"/>
<evidence type="ECO:0000313" key="2">
    <source>
        <dbReference type="Proteomes" id="UP000694864"/>
    </source>
</evidence>
<feature type="compositionally biased region" description="Acidic residues" evidence="1">
    <location>
        <begin position="165"/>
        <end position="194"/>
    </location>
</feature>
<reference evidence="3" key="2">
    <citation type="submission" date="2025-08" db="UniProtKB">
        <authorList>
            <consortium name="RefSeq"/>
        </authorList>
    </citation>
    <scope>IDENTIFICATION</scope>
    <source>
        <tissue evidence="3">Leaf</tissue>
    </source>
</reference>
<reference evidence="2" key="1">
    <citation type="journal article" date="2014" name="Nat. Commun.">
        <title>The emerging biofuel crop Camelina sativa retains a highly undifferentiated hexaploid genome structure.</title>
        <authorList>
            <person name="Kagale S."/>
            <person name="Koh C."/>
            <person name="Nixon J."/>
            <person name="Bollina V."/>
            <person name="Clarke W.E."/>
            <person name="Tuteja R."/>
            <person name="Spillane C."/>
            <person name="Robinson S.J."/>
            <person name="Links M.G."/>
            <person name="Clarke C."/>
            <person name="Higgins E.E."/>
            <person name="Huebert T."/>
            <person name="Sharpe A.G."/>
            <person name="Parkin I.A."/>
        </authorList>
    </citation>
    <scope>NUCLEOTIDE SEQUENCE [LARGE SCALE GENOMIC DNA]</scope>
    <source>
        <strain evidence="2">cv. DH55</strain>
    </source>
</reference>
<feature type="region of interest" description="Disordered" evidence="1">
    <location>
        <begin position="1"/>
        <end position="42"/>
    </location>
</feature>
<dbReference type="RefSeq" id="XP_010446236.1">
    <property type="nucleotide sequence ID" value="XM_010447934.1"/>
</dbReference>
<feature type="compositionally biased region" description="Acidic residues" evidence="1">
    <location>
        <begin position="131"/>
        <end position="156"/>
    </location>
</feature>
<feature type="region of interest" description="Disordered" evidence="1">
    <location>
        <begin position="131"/>
        <end position="194"/>
    </location>
</feature>
<sequence>MTPRKKLSTRRPKRKKPEQAEVSAAPNLTAHDSTAPDATALDAPEVGVGSGFAIIPYIGYAAPLEERDSCPFEELGVVSGDDCEVVGDEDCDDVGYEAAGEEDGNQDNINQVFEKEDQNRLGVEEQFYEDFEAEFGEGAREDEDETDNDSGDDIFDDEKIPDPLSESEEEDNGQGDDNEDHVEEEDPEVQLELG</sequence>
<gene>
    <name evidence="3" type="primary">LOC104729033</name>
</gene>
<organism evidence="2 3">
    <name type="scientific">Camelina sativa</name>
    <name type="common">False flax</name>
    <name type="synonym">Myagrum sativum</name>
    <dbReference type="NCBI Taxonomy" id="90675"/>
    <lineage>
        <taxon>Eukaryota</taxon>
        <taxon>Viridiplantae</taxon>
        <taxon>Streptophyta</taxon>
        <taxon>Embryophyta</taxon>
        <taxon>Tracheophyta</taxon>
        <taxon>Spermatophyta</taxon>
        <taxon>Magnoliopsida</taxon>
        <taxon>eudicotyledons</taxon>
        <taxon>Gunneridae</taxon>
        <taxon>Pentapetalae</taxon>
        <taxon>rosids</taxon>
        <taxon>malvids</taxon>
        <taxon>Brassicales</taxon>
        <taxon>Brassicaceae</taxon>
        <taxon>Camelineae</taxon>
        <taxon>Camelina</taxon>
    </lineage>
</organism>
<protein>
    <submittedName>
        <fullName evidence="3">Uncharacterized protein LOC104729033</fullName>
    </submittedName>
</protein>
<feature type="compositionally biased region" description="Basic residues" evidence="1">
    <location>
        <begin position="1"/>
        <end position="16"/>
    </location>
</feature>
<dbReference type="GeneID" id="104729033"/>
<evidence type="ECO:0000256" key="1">
    <source>
        <dbReference type="SAM" id="MobiDB-lite"/>
    </source>
</evidence>
<name>A0ABM0UTS4_CAMSA</name>